<feature type="compositionally biased region" description="Low complexity" evidence="1">
    <location>
        <begin position="163"/>
        <end position="172"/>
    </location>
</feature>
<reference evidence="3 4" key="1">
    <citation type="journal article" date="2018" name="Mol. Biol. Evol.">
        <title>Broad Genomic Sampling Reveals a Smut Pathogenic Ancestry of the Fungal Clade Ustilaginomycotina.</title>
        <authorList>
            <person name="Kijpornyongpan T."/>
            <person name="Mondo S.J."/>
            <person name="Barry K."/>
            <person name="Sandor L."/>
            <person name="Lee J."/>
            <person name="Lipzen A."/>
            <person name="Pangilinan J."/>
            <person name="LaButti K."/>
            <person name="Hainaut M."/>
            <person name="Henrissat B."/>
            <person name="Grigoriev I.V."/>
            <person name="Spatafora J.W."/>
            <person name="Aime M.C."/>
        </authorList>
    </citation>
    <scope>NUCLEOTIDE SEQUENCE [LARGE SCALE GENOMIC DNA]</scope>
    <source>
        <strain evidence="3 4">MCA 3645</strain>
    </source>
</reference>
<evidence type="ECO:0000313" key="4">
    <source>
        <dbReference type="Proteomes" id="UP000246740"/>
    </source>
</evidence>
<dbReference type="SMART" id="SM00668">
    <property type="entry name" value="CTLH"/>
    <property type="match status" value="1"/>
</dbReference>
<organism evidence="3 4">
    <name type="scientific">Testicularia cyperi</name>
    <dbReference type="NCBI Taxonomy" id="1882483"/>
    <lineage>
        <taxon>Eukaryota</taxon>
        <taxon>Fungi</taxon>
        <taxon>Dikarya</taxon>
        <taxon>Basidiomycota</taxon>
        <taxon>Ustilaginomycotina</taxon>
        <taxon>Ustilaginomycetes</taxon>
        <taxon>Ustilaginales</taxon>
        <taxon>Anthracoideaceae</taxon>
        <taxon>Testicularia</taxon>
    </lineage>
</organism>
<dbReference type="STRING" id="1882483.A0A317XWV1"/>
<protein>
    <recommendedName>
        <fullName evidence="2">CTLH domain-containing protein</fullName>
    </recommendedName>
</protein>
<feature type="domain" description="CTLH" evidence="2">
    <location>
        <begin position="231"/>
        <end position="332"/>
    </location>
</feature>
<dbReference type="InParanoid" id="A0A317XWV1"/>
<dbReference type="InterPro" id="IPR024964">
    <property type="entry name" value="CTLH/CRA"/>
</dbReference>
<dbReference type="Proteomes" id="UP000246740">
    <property type="component" value="Unassembled WGS sequence"/>
</dbReference>
<dbReference type="InterPro" id="IPR006595">
    <property type="entry name" value="CTLH_C"/>
</dbReference>
<dbReference type="InterPro" id="IPR006594">
    <property type="entry name" value="LisH"/>
</dbReference>
<dbReference type="SMART" id="SM00757">
    <property type="entry name" value="CRA"/>
    <property type="match status" value="1"/>
</dbReference>
<keyword evidence="4" id="KW-1185">Reference proteome</keyword>
<dbReference type="OrthoDB" id="8048523at2759"/>
<feature type="compositionally biased region" description="Acidic residues" evidence="1">
    <location>
        <begin position="187"/>
        <end position="220"/>
    </location>
</feature>
<evidence type="ECO:0000259" key="2">
    <source>
        <dbReference type="PROSITE" id="PS50897"/>
    </source>
</evidence>
<dbReference type="EMBL" id="KZ819188">
    <property type="protein sequence ID" value="PWZ02734.1"/>
    <property type="molecule type" value="Genomic_DNA"/>
</dbReference>
<feature type="region of interest" description="Disordered" evidence="1">
    <location>
        <begin position="68"/>
        <end position="225"/>
    </location>
</feature>
<dbReference type="PROSITE" id="PS50896">
    <property type="entry name" value="LISH"/>
    <property type="match status" value="1"/>
</dbReference>
<feature type="compositionally biased region" description="Low complexity" evidence="1">
    <location>
        <begin position="68"/>
        <end position="108"/>
    </location>
</feature>
<dbReference type="InterPro" id="IPR013144">
    <property type="entry name" value="CRA_dom"/>
</dbReference>
<sequence length="561" mass="58607">MCSNTVLIGTGTSNGASQNTAEDTDLTSPANLRKLVLNYLIHHCYTETAVAFAKDGITDDLFGTDADATVSSSSAPAQRSKSSRSASRATGPVEGSTSTAATATTSNGSNGGGRQAHPLSAPPLSRDDSSMEIEVENLLPTSSERTYDFDGTTRNGASHRAGNESNGHSNGSPHHHNGSTGRVIITDNDDDENGENAGLDDADADDDDDDDDLDEQEVDISPDLTAQDLRAVRARQQIREHIIAGRIRQAMDLCNTHFPTVLNANAGPSGSSMGSSASSKAAHAKLRAAEAASASNSRVLPANPTSLEPDHLLLNLQIQVFIEAIRSASSSQLAAGAGLGASPQMASSSNLPTLATSTPGIAAAAISRAASPAPSSSSSNGSGTSTTGGNAALNPALHSALAYAQGLYTSAQKLPSYWRAMYLKELEQVTALLAYTDVEHSPVRRFLHRSRKVALAEQVNSAILYRSGKPSQPLIESAVRQTSFLSRQLNLEKVHIPATHPLFSLVSPASSSAYDDHNFASSTTTATANATATATANSASKKLANSRTLPPWDFRTFLAER</sequence>
<evidence type="ECO:0000313" key="3">
    <source>
        <dbReference type="EMBL" id="PWZ02734.1"/>
    </source>
</evidence>
<dbReference type="InterPro" id="IPR050618">
    <property type="entry name" value="Ubq-SigPath_Reg"/>
</dbReference>
<accession>A0A317XWV1</accession>
<dbReference type="Pfam" id="PF10607">
    <property type="entry name" value="CTLH"/>
    <property type="match status" value="1"/>
</dbReference>
<evidence type="ECO:0000256" key="1">
    <source>
        <dbReference type="SAM" id="MobiDB-lite"/>
    </source>
</evidence>
<dbReference type="PANTHER" id="PTHR12864">
    <property type="entry name" value="RAN BINDING PROTEIN 9-RELATED"/>
    <property type="match status" value="1"/>
</dbReference>
<dbReference type="PROSITE" id="PS50897">
    <property type="entry name" value="CTLH"/>
    <property type="match status" value="1"/>
</dbReference>
<proteinExistence type="predicted"/>
<dbReference type="AlphaFoldDB" id="A0A317XWV1"/>
<gene>
    <name evidence="3" type="ORF">BCV70DRAFT_209297</name>
</gene>
<name>A0A317XWV1_9BASI</name>